<evidence type="ECO:0000259" key="1">
    <source>
        <dbReference type="PROSITE" id="PS51352"/>
    </source>
</evidence>
<keyword evidence="3" id="KW-1185">Reference proteome</keyword>
<dbReference type="RefSeq" id="WP_089408738.1">
    <property type="nucleotide sequence ID" value="NZ_FZOU01000004.1"/>
</dbReference>
<dbReference type="InterPro" id="IPR047262">
    <property type="entry name" value="PRX-like1"/>
</dbReference>
<dbReference type="Pfam" id="PF00578">
    <property type="entry name" value="AhpC-TSA"/>
    <property type="match status" value="1"/>
</dbReference>
<dbReference type="Gene3D" id="3.40.30.10">
    <property type="entry name" value="Glutaredoxin"/>
    <property type="match status" value="1"/>
</dbReference>
<dbReference type="PANTHER" id="PTHR43640">
    <property type="entry name" value="OS07G0260300 PROTEIN"/>
    <property type="match status" value="1"/>
</dbReference>
<reference evidence="2 3" key="1">
    <citation type="submission" date="2017-06" db="EMBL/GenBank/DDBJ databases">
        <authorList>
            <person name="Kim H.J."/>
            <person name="Triplett B.A."/>
        </authorList>
    </citation>
    <scope>NUCLEOTIDE SEQUENCE [LARGE SCALE GENOMIC DNA]</scope>
    <source>
        <strain evidence="2 3">DSM 18704</strain>
    </source>
</reference>
<dbReference type="PANTHER" id="PTHR43640:SF1">
    <property type="entry name" value="THIOREDOXIN-DEPENDENT PEROXIREDOXIN"/>
    <property type="match status" value="1"/>
</dbReference>
<name>A0A239JPX3_9BACT</name>
<dbReference type="PROSITE" id="PS51352">
    <property type="entry name" value="THIOREDOXIN_2"/>
    <property type="match status" value="1"/>
</dbReference>
<dbReference type="AlphaFoldDB" id="A0A239JPX3"/>
<dbReference type="EMBL" id="FZOU01000004">
    <property type="protein sequence ID" value="SNT07819.1"/>
    <property type="molecule type" value="Genomic_DNA"/>
</dbReference>
<accession>A0A239JPX3</accession>
<dbReference type="SUPFAM" id="SSF52833">
    <property type="entry name" value="Thioredoxin-like"/>
    <property type="match status" value="1"/>
</dbReference>
<dbReference type="OrthoDB" id="9809746at2"/>
<dbReference type="GO" id="GO:0016491">
    <property type="term" value="F:oxidoreductase activity"/>
    <property type="evidence" value="ECO:0007669"/>
    <property type="project" value="InterPro"/>
</dbReference>
<proteinExistence type="predicted"/>
<gene>
    <name evidence="2" type="ORF">SAMN05421770_10465</name>
</gene>
<dbReference type="InterPro" id="IPR036249">
    <property type="entry name" value="Thioredoxin-like_sf"/>
</dbReference>
<dbReference type="Proteomes" id="UP000198356">
    <property type="component" value="Unassembled WGS sequence"/>
</dbReference>
<dbReference type="CDD" id="cd02969">
    <property type="entry name" value="PRX_like1"/>
    <property type="match status" value="1"/>
</dbReference>
<sequence>MSKTQSTMVELGTVAPPFELVDVVSGKAIGRDDVAAGMPGLLVMFICVHCPYVKHLEAELARIGVDYEGKIGIAAISSNDIVAYPQDGPDEMKAQAERLGFRFPYLFDETQEVARSYDAACTPDFFLFDAEMKLVYRGQLDSSRPRRGDAGNDLPVNGEDLRKALDEVIAGKTPSPDQRFSIGCNIKWRES</sequence>
<protein>
    <submittedName>
        <fullName evidence="2">Peroxiredoxin</fullName>
    </submittedName>
</protein>
<evidence type="ECO:0000313" key="3">
    <source>
        <dbReference type="Proteomes" id="UP000198356"/>
    </source>
</evidence>
<dbReference type="GO" id="GO:0016209">
    <property type="term" value="F:antioxidant activity"/>
    <property type="evidence" value="ECO:0007669"/>
    <property type="project" value="InterPro"/>
</dbReference>
<evidence type="ECO:0000313" key="2">
    <source>
        <dbReference type="EMBL" id="SNT07819.1"/>
    </source>
</evidence>
<dbReference type="InterPro" id="IPR013766">
    <property type="entry name" value="Thioredoxin_domain"/>
</dbReference>
<dbReference type="InterPro" id="IPR000866">
    <property type="entry name" value="AhpC/TSA"/>
</dbReference>
<organism evidence="2 3">
    <name type="scientific">Granulicella rosea</name>
    <dbReference type="NCBI Taxonomy" id="474952"/>
    <lineage>
        <taxon>Bacteria</taxon>
        <taxon>Pseudomonadati</taxon>
        <taxon>Acidobacteriota</taxon>
        <taxon>Terriglobia</taxon>
        <taxon>Terriglobales</taxon>
        <taxon>Acidobacteriaceae</taxon>
        <taxon>Granulicella</taxon>
    </lineage>
</organism>
<feature type="domain" description="Thioredoxin" evidence="1">
    <location>
        <begin position="9"/>
        <end position="170"/>
    </location>
</feature>